<proteinExistence type="inferred from homology"/>
<evidence type="ECO:0000256" key="4">
    <source>
        <dbReference type="ARBA" id="ARBA00022692"/>
    </source>
</evidence>
<evidence type="ECO:0000259" key="9">
    <source>
        <dbReference type="Pfam" id="PF12704"/>
    </source>
</evidence>
<dbReference type="STRING" id="123214.PERMA_1737"/>
<evidence type="ECO:0000256" key="3">
    <source>
        <dbReference type="ARBA" id="ARBA00022475"/>
    </source>
</evidence>
<dbReference type="eggNOG" id="COG4591">
    <property type="taxonomic scope" value="Bacteria"/>
</dbReference>
<comment type="subcellular location">
    <subcellularLocation>
        <location evidence="1">Cell membrane</location>
        <topology evidence="1">Multi-pass membrane protein</topology>
    </subcellularLocation>
</comment>
<evidence type="ECO:0000256" key="2">
    <source>
        <dbReference type="ARBA" id="ARBA00005236"/>
    </source>
</evidence>
<name>C0QS55_PERMH</name>
<feature type="domain" description="ABC3 transporter permease C-terminal" evidence="8">
    <location>
        <begin position="272"/>
        <end position="394"/>
    </location>
</feature>
<organism evidence="10 11">
    <name type="scientific">Persephonella marina (strain DSM 14350 / EX-H1)</name>
    <dbReference type="NCBI Taxonomy" id="123214"/>
    <lineage>
        <taxon>Bacteria</taxon>
        <taxon>Pseudomonadati</taxon>
        <taxon>Aquificota</taxon>
        <taxon>Aquificia</taxon>
        <taxon>Aquificales</taxon>
        <taxon>Hydrogenothermaceae</taxon>
        <taxon>Persephonella</taxon>
    </lineage>
</organism>
<keyword evidence="10" id="KW-0449">Lipoprotein</keyword>
<gene>
    <name evidence="10" type="ordered locus">PERMA_1737</name>
</gene>
<dbReference type="HOGENOM" id="CLU_000604_8_1_0"/>
<feature type="transmembrane region" description="Helical" evidence="7">
    <location>
        <begin position="363"/>
        <end position="392"/>
    </location>
</feature>
<sequence length="404" mass="45257">MPLYIRIAIRYLMSLKTKALSFMTVISLLGIVVGVAALLITLAVMSGFLWGIKKKILETSPHIVIFKISGNFTEYREFPEKYLKGISEIVDYQPFVYSQALASKDSTVISVTVRGVPPEKDRRILGIDKKIIAGSYDSIKDDRNVIIGKDVALALNVWIGDSITLTSPFGRKTPLGYIPKVKKVYVGGIIDFGMYEYDSTYIGMNLESAQRFFDMKDSVTGIQLKIDDPYKAALVKSKLEEKIHFPYLVRSWMDLNKSLFQALELEKLAMFLVLALIVLVASFNISSLLITKAREKRKDIGILKTIGADSRFIMKIFLWQGLIIGITGTAIGLVIGLTVIHFGDTYHLIKLNPEVYMMEYLPLKIGFIDILAVSVASMLICFVSSVIPAYMASKEIPSEVLRYE</sequence>
<reference evidence="10 11" key="1">
    <citation type="journal article" date="2009" name="J. Bacteriol.">
        <title>Complete and draft genome sequences of six members of the Aquificales.</title>
        <authorList>
            <person name="Reysenbach A.L."/>
            <person name="Hamamura N."/>
            <person name="Podar M."/>
            <person name="Griffiths E."/>
            <person name="Ferreira S."/>
            <person name="Hochstein R."/>
            <person name="Heidelberg J."/>
            <person name="Johnson J."/>
            <person name="Mead D."/>
            <person name="Pohorille A."/>
            <person name="Sarmiento M."/>
            <person name="Schweighofer K."/>
            <person name="Seshadri R."/>
            <person name="Voytek M.A."/>
        </authorList>
    </citation>
    <scope>NUCLEOTIDE SEQUENCE [LARGE SCALE GENOMIC DNA]</scope>
    <source>
        <strain evidence="11">DSM 14350 / EX-H1</strain>
    </source>
</reference>
<feature type="transmembrane region" description="Helical" evidence="7">
    <location>
        <begin position="20"/>
        <end position="50"/>
    </location>
</feature>
<protein>
    <submittedName>
        <fullName evidence="10">Lipoprotein releasing system, transmembrane protein, LolC/E family</fullName>
    </submittedName>
</protein>
<dbReference type="OrthoDB" id="9808461at2"/>
<dbReference type="GO" id="GO:0044874">
    <property type="term" value="P:lipoprotein localization to outer membrane"/>
    <property type="evidence" value="ECO:0007669"/>
    <property type="project" value="TreeGrafter"/>
</dbReference>
<feature type="domain" description="MacB-like periplasmic core" evidence="9">
    <location>
        <begin position="24"/>
        <end position="241"/>
    </location>
</feature>
<evidence type="ECO:0000313" key="10">
    <source>
        <dbReference type="EMBL" id="ACO04717.1"/>
    </source>
</evidence>
<comment type="similarity">
    <text evidence="2">Belongs to the ABC-4 integral membrane protein family. LolC/E subfamily.</text>
</comment>
<keyword evidence="3" id="KW-1003">Cell membrane</keyword>
<keyword evidence="11" id="KW-1185">Reference proteome</keyword>
<feature type="transmembrane region" description="Helical" evidence="7">
    <location>
        <begin position="312"/>
        <end position="343"/>
    </location>
</feature>
<dbReference type="KEGG" id="pmx:PERMA_1737"/>
<evidence type="ECO:0000256" key="7">
    <source>
        <dbReference type="SAM" id="Phobius"/>
    </source>
</evidence>
<feature type="transmembrane region" description="Helical" evidence="7">
    <location>
        <begin position="268"/>
        <end position="291"/>
    </location>
</feature>
<dbReference type="PaxDb" id="123214-PERMA_1737"/>
<dbReference type="GO" id="GO:0098797">
    <property type="term" value="C:plasma membrane protein complex"/>
    <property type="evidence" value="ECO:0007669"/>
    <property type="project" value="TreeGrafter"/>
</dbReference>
<keyword evidence="4 7" id="KW-0812">Transmembrane</keyword>
<dbReference type="InterPro" id="IPR003838">
    <property type="entry name" value="ABC3_permease_C"/>
</dbReference>
<dbReference type="InterPro" id="IPR051447">
    <property type="entry name" value="Lipoprotein-release_system"/>
</dbReference>
<dbReference type="PANTHER" id="PTHR30489:SF0">
    <property type="entry name" value="LIPOPROTEIN-RELEASING SYSTEM TRANSMEMBRANE PROTEIN LOLE"/>
    <property type="match status" value="1"/>
</dbReference>
<evidence type="ECO:0000256" key="5">
    <source>
        <dbReference type="ARBA" id="ARBA00022989"/>
    </source>
</evidence>
<dbReference type="Pfam" id="PF12704">
    <property type="entry name" value="MacB_PCD"/>
    <property type="match status" value="1"/>
</dbReference>
<dbReference type="EMBL" id="CP001230">
    <property type="protein sequence ID" value="ACO04717.1"/>
    <property type="molecule type" value="Genomic_DNA"/>
</dbReference>
<accession>C0QS55</accession>
<evidence type="ECO:0000256" key="1">
    <source>
        <dbReference type="ARBA" id="ARBA00004651"/>
    </source>
</evidence>
<dbReference type="AlphaFoldDB" id="C0QS55"/>
<evidence type="ECO:0000256" key="6">
    <source>
        <dbReference type="ARBA" id="ARBA00023136"/>
    </source>
</evidence>
<dbReference type="RefSeq" id="WP_012676953.1">
    <property type="nucleotide sequence ID" value="NC_012440.1"/>
</dbReference>
<evidence type="ECO:0000313" key="11">
    <source>
        <dbReference type="Proteomes" id="UP000001366"/>
    </source>
</evidence>
<dbReference type="Pfam" id="PF02687">
    <property type="entry name" value="FtsX"/>
    <property type="match status" value="1"/>
</dbReference>
<keyword evidence="5 7" id="KW-1133">Transmembrane helix</keyword>
<dbReference type="PANTHER" id="PTHR30489">
    <property type="entry name" value="LIPOPROTEIN-RELEASING SYSTEM TRANSMEMBRANE PROTEIN LOLE"/>
    <property type="match status" value="1"/>
</dbReference>
<keyword evidence="6 7" id="KW-0472">Membrane</keyword>
<evidence type="ECO:0000259" key="8">
    <source>
        <dbReference type="Pfam" id="PF02687"/>
    </source>
</evidence>
<dbReference type="Proteomes" id="UP000001366">
    <property type="component" value="Chromosome"/>
</dbReference>
<dbReference type="InterPro" id="IPR025857">
    <property type="entry name" value="MacB_PCD"/>
</dbReference>